<feature type="domain" description="NACHT" evidence="2">
    <location>
        <begin position="495"/>
        <end position="620"/>
    </location>
</feature>
<evidence type="ECO:0000313" key="3">
    <source>
        <dbReference type="EMBL" id="OJJ37831.1"/>
    </source>
</evidence>
<proteinExistence type="predicted"/>
<dbReference type="Pfam" id="PF05729">
    <property type="entry name" value="NACHT"/>
    <property type="match status" value="1"/>
</dbReference>
<evidence type="ECO:0000313" key="4">
    <source>
        <dbReference type="Proteomes" id="UP000184383"/>
    </source>
</evidence>
<dbReference type="OrthoDB" id="427518at2759"/>
<dbReference type="PANTHER" id="PTHR46312:SF2">
    <property type="entry name" value="NUCLEOTIDE-BINDING OLIGOMERIZATION DOMAIN-CONTAINING PROTEIN 2-LIKE"/>
    <property type="match status" value="1"/>
</dbReference>
<dbReference type="VEuPathDB" id="FungiDB:ASPWEDRAFT_171292"/>
<dbReference type="InterPro" id="IPR056251">
    <property type="entry name" value="Arm_rpt_dom"/>
</dbReference>
<dbReference type="SUPFAM" id="SSF48371">
    <property type="entry name" value="ARM repeat"/>
    <property type="match status" value="1"/>
</dbReference>
<dbReference type="Pfam" id="PF23238">
    <property type="entry name" value="DUF7068"/>
    <property type="match status" value="1"/>
</dbReference>
<reference evidence="4" key="1">
    <citation type="journal article" date="2017" name="Genome Biol.">
        <title>Comparative genomics reveals high biological diversity and specific adaptations in the industrially and medically important fungal genus Aspergillus.</title>
        <authorList>
            <person name="de Vries R.P."/>
            <person name="Riley R."/>
            <person name="Wiebenga A."/>
            <person name="Aguilar-Osorio G."/>
            <person name="Amillis S."/>
            <person name="Uchima C.A."/>
            <person name="Anderluh G."/>
            <person name="Asadollahi M."/>
            <person name="Askin M."/>
            <person name="Barry K."/>
            <person name="Battaglia E."/>
            <person name="Bayram O."/>
            <person name="Benocci T."/>
            <person name="Braus-Stromeyer S.A."/>
            <person name="Caldana C."/>
            <person name="Canovas D."/>
            <person name="Cerqueira G.C."/>
            <person name="Chen F."/>
            <person name="Chen W."/>
            <person name="Choi C."/>
            <person name="Clum A."/>
            <person name="Dos Santos R.A."/>
            <person name="Damasio A.R."/>
            <person name="Diallinas G."/>
            <person name="Emri T."/>
            <person name="Fekete E."/>
            <person name="Flipphi M."/>
            <person name="Freyberg S."/>
            <person name="Gallo A."/>
            <person name="Gournas C."/>
            <person name="Habgood R."/>
            <person name="Hainaut M."/>
            <person name="Harispe M.L."/>
            <person name="Henrissat B."/>
            <person name="Hilden K.S."/>
            <person name="Hope R."/>
            <person name="Hossain A."/>
            <person name="Karabika E."/>
            <person name="Karaffa L."/>
            <person name="Karanyi Z."/>
            <person name="Krasevec N."/>
            <person name="Kuo A."/>
            <person name="Kusch H."/>
            <person name="LaButti K."/>
            <person name="Lagendijk E.L."/>
            <person name="Lapidus A."/>
            <person name="Levasseur A."/>
            <person name="Lindquist E."/>
            <person name="Lipzen A."/>
            <person name="Logrieco A.F."/>
            <person name="MacCabe A."/>
            <person name="Maekelae M.R."/>
            <person name="Malavazi I."/>
            <person name="Melin P."/>
            <person name="Meyer V."/>
            <person name="Mielnichuk N."/>
            <person name="Miskei M."/>
            <person name="Molnar A.P."/>
            <person name="Mule G."/>
            <person name="Ngan C.Y."/>
            <person name="Orejas M."/>
            <person name="Orosz E."/>
            <person name="Ouedraogo J.P."/>
            <person name="Overkamp K.M."/>
            <person name="Park H.-S."/>
            <person name="Perrone G."/>
            <person name="Piumi F."/>
            <person name="Punt P.J."/>
            <person name="Ram A.F."/>
            <person name="Ramon A."/>
            <person name="Rauscher S."/>
            <person name="Record E."/>
            <person name="Riano-Pachon D.M."/>
            <person name="Robert V."/>
            <person name="Roehrig J."/>
            <person name="Ruller R."/>
            <person name="Salamov A."/>
            <person name="Salih N.S."/>
            <person name="Samson R.A."/>
            <person name="Sandor E."/>
            <person name="Sanguinetti M."/>
            <person name="Schuetze T."/>
            <person name="Sepcic K."/>
            <person name="Shelest E."/>
            <person name="Sherlock G."/>
            <person name="Sophianopoulou V."/>
            <person name="Squina F.M."/>
            <person name="Sun H."/>
            <person name="Susca A."/>
            <person name="Todd R.B."/>
            <person name="Tsang A."/>
            <person name="Unkles S.E."/>
            <person name="van de Wiele N."/>
            <person name="van Rossen-Uffink D."/>
            <person name="Oliveira J.V."/>
            <person name="Vesth T.C."/>
            <person name="Visser J."/>
            <person name="Yu J.-H."/>
            <person name="Zhou M."/>
            <person name="Andersen M.R."/>
            <person name="Archer D.B."/>
            <person name="Baker S.E."/>
            <person name="Benoit I."/>
            <person name="Brakhage A.A."/>
            <person name="Braus G.H."/>
            <person name="Fischer R."/>
            <person name="Frisvad J.C."/>
            <person name="Goldman G.H."/>
            <person name="Houbraken J."/>
            <person name="Oakley B."/>
            <person name="Pocsi I."/>
            <person name="Scazzocchio C."/>
            <person name="Seiboth B."/>
            <person name="vanKuyk P.A."/>
            <person name="Wortman J."/>
            <person name="Dyer P.S."/>
            <person name="Grigoriev I.V."/>
        </authorList>
    </citation>
    <scope>NUCLEOTIDE SEQUENCE [LARGE SCALE GENOMIC DNA]</scope>
    <source>
        <strain evidence="4">DTO 134E9</strain>
    </source>
</reference>
<evidence type="ECO:0000256" key="1">
    <source>
        <dbReference type="ARBA" id="ARBA00022737"/>
    </source>
</evidence>
<dbReference type="Pfam" id="PF23948">
    <property type="entry name" value="ARM_5"/>
    <property type="match status" value="2"/>
</dbReference>
<dbReference type="PROSITE" id="PS50837">
    <property type="entry name" value="NACHT"/>
    <property type="match status" value="1"/>
</dbReference>
<dbReference type="InterPro" id="IPR016024">
    <property type="entry name" value="ARM-type_fold"/>
</dbReference>
<keyword evidence="4" id="KW-1185">Reference proteome</keyword>
<dbReference type="Proteomes" id="UP000184383">
    <property type="component" value="Unassembled WGS sequence"/>
</dbReference>
<dbReference type="InterPro" id="IPR007111">
    <property type="entry name" value="NACHT_NTPase"/>
</dbReference>
<sequence length="1440" mass="164810">MTALQFPSRPTRTEDLIRRVNDPKTDDKERYALEIWVKEMIRLFEDDQKPSFNAEAALLSEIADQEDYPRLVLGFSNAVIKGTTDATITDSRLLANFTYCLRRAKSEISRETAQLGVVLNSLNTRLQDSQKSAQLESQYHVVSTIATVLDAMVDIKISGLGREAIHEPLLNQLCTLERHEEPRLAQIGGYAHQALKHVPDDESPWQAFGRCSWKAIEAIANIAGGVSSMDPTKLASNDIKDLINGLKDASEVKGWYGALRYTSVLVKCGAFGMLEQLISDLSCRDDPAFWCGLYAQLESAWVAETSMRDGVVAFIKWTLQQPCMQKLVPKHVYIQQWVALVSRTMDQLDWERVIPQKKYRIRFWRQKKHEPKLKRFAGESEHPDSGRDYLLQTAWESSDAPKTFYTDAKVVEYYIDGGHLEIKRLSGEQLPMDNCYINLALVEDSPEKPRTEDKRVESSLYDRLKVGKPSQEKDVPLSDLFNRRKLKDGSNGRPKRILIRGRAGVGKTTLCKRIVHDFIHDGMWQDQFDRVLWIPLRRLKGRSDSNDFIPSDYFALHEEKDIMTTALRKAVSQKDSRTLLILDGLDEVSAYQTENGVHFVELFQSLLNRHDVIVTSRPYAINPSGLKTFDLEVETIGFRANQVDDYLMKVMKDETTVKSIQEFISQHWVIQGLIQIPIQLDAFCFTWDEDLSYDDLQGGPKTMTSLYQAIELKLWKKDMVILGRRDKEGLIDETRARNYHPREPITNIMRDEMNVIELLAFNGLYHNINEFDHSCRTKVFRQMPTTSASVLDRLSFMRTSDSSLRNEDRNHYFIHLTFQEFFAAQYFVRCWIENKPLICLKLNPGAESSISTGALIEREKYNGRYDIMWRFVSGLLQAEDEDELSRFLQKLDDQPRDLLGTVHSRLLMHCFSEVSGSDSNPDIERLQSDTDIQLARLLLFGCLTDVLKYSSTIGCEIEFPERILQYILQKGPDRFKFGIITAVTQRPQISLQLFDLVVPHLKCDDSGKRQAAAEVICSNSEYMNENMIHSDETWERIQGFLRFVPNLSERILRALLSRTHDFDDFRATCFIMRGQHSLLEDIIEDLVSRIRDGDETSRALAAASLSRVSLYREDVSNAVVTLLDSKSQFIEELLLLAVSEKFDLPRSVLKCLEAKLLDETTSEYAKKEVVQLLGRQHTLPKDVLETLMIHVDSFGTDVQDPILTALVSHSYITQETHKEILVRSGYEDKIAGTLTAAIFGEPPVLSDDSLEQYVSLLSNDSYRIAQAASDVLKQHSDLSADIQNALLNSGLDISSSGWYILGNQSVLLDRVLDRLVDCVDTISINCILAAEVLYKQRSLPNNTLQSVASLLTRGPRRRPAAVEKALRKHGYFYTLLEILDEEHWVSLFKVYFERSFKEGVVCYMWKNQLRINMPEGSFKVSMEHPDQRRKLEAALRAIQD</sequence>
<dbReference type="GeneID" id="63746604"/>
<dbReference type="PANTHER" id="PTHR46312">
    <property type="entry name" value="NACHT DOMAIN-CONTAINING PROTEIN"/>
    <property type="match status" value="1"/>
</dbReference>
<keyword evidence="1" id="KW-0677">Repeat</keyword>
<dbReference type="Gene3D" id="3.40.50.300">
    <property type="entry name" value="P-loop containing nucleotide triphosphate hydrolases"/>
    <property type="match status" value="1"/>
</dbReference>
<dbReference type="SUPFAM" id="SSF52540">
    <property type="entry name" value="P-loop containing nucleoside triphosphate hydrolases"/>
    <property type="match status" value="1"/>
</dbReference>
<dbReference type="InterPro" id="IPR041267">
    <property type="entry name" value="NLRP_HD2"/>
</dbReference>
<dbReference type="RefSeq" id="XP_040691507.1">
    <property type="nucleotide sequence ID" value="XM_040830756.1"/>
</dbReference>
<dbReference type="InterPro" id="IPR027417">
    <property type="entry name" value="P-loop_NTPase"/>
</dbReference>
<protein>
    <recommendedName>
        <fullName evidence="2">NACHT domain-containing protein</fullName>
    </recommendedName>
</protein>
<gene>
    <name evidence="3" type="ORF">ASPWEDRAFT_171292</name>
</gene>
<dbReference type="EMBL" id="KV878211">
    <property type="protein sequence ID" value="OJJ37831.1"/>
    <property type="molecule type" value="Genomic_DNA"/>
</dbReference>
<dbReference type="Pfam" id="PF17776">
    <property type="entry name" value="NLRC4_HD2"/>
    <property type="match status" value="1"/>
</dbReference>
<dbReference type="InterPro" id="IPR055496">
    <property type="entry name" value="DUF7068"/>
</dbReference>
<organism evidence="3 4">
    <name type="scientific">Aspergillus wentii DTO 134E9</name>
    <dbReference type="NCBI Taxonomy" id="1073089"/>
    <lineage>
        <taxon>Eukaryota</taxon>
        <taxon>Fungi</taxon>
        <taxon>Dikarya</taxon>
        <taxon>Ascomycota</taxon>
        <taxon>Pezizomycotina</taxon>
        <taxon>Eurotiomycetes</taxon>
        <taxon>Eurotiomycetidae</taxon>
        <taxon>Eurotiales</taxon>
        <taxon>Aspergillaceae</taxon>
        <taxon>Aspergillus</taxon>
        <taxon>Aspergillus subgen. Cremei</taxon>
    </lineage>
</organism>
<evidence type="ECO:0000259" key="2">
    <source>
        <dbReference type="PROSITE" id="PS50837"/>
    </source>
</evidence>
<name>A0A1L9RSA9_ASPWE</name>
<dbReference type="STRING" id="1073089.A0A1L9RSA9"/>
<accession>A0A1L9RSA9</accession>